<dbReference type="AlphaFoldDB" id="A0A096CBS4"/>
<proteinExistence type="predicted"/>
<dbReference type="eggNOG" id="COG0210">
    <property type="taxonomic scope" value="Bacteria"/>
</dbReference>
<sequence>HKAFGRGLITKVTPMGGDALVEIAFDSVGTKKLMLKSASQYMKKV</sequence>
<dbReference type="Pfam" id="PF21196">
    <property type="entry name" value="PcrA_UvrD_tudor"/>
    <property type="match status" value="1"/>
</dbReference>
<gene>
    <name evidence="1" type="ORF">HMPREF9460_04025</name>
</gene>
<dbReference type="HOGENOM" id="CLU_3209098_0_0_9"/>
<comment type="caution">
    <text evidence="1">The sequence shown here is derived from an EMBL/GenBank/DDBJ whole genome shotgun (WGS) entry which is preliminary data.</text>
</comment>
<protein>
    <submittedName>
        <fullName evidence="1">Uncharacterized protein</fullName>
    </submittedName>
</protein>
<dbReference type="EMBL" id="ADLO01000126">
    <property type="protein sequence ID" value="KGF52347.1"/>
    <property type="molecule type" value="Genomic_DNA"/>
</dbReference>
<dbReference type="Proteomes" id="UP000029585">
    <property type="component" value="Unassembled WGS sequence"/>
</dbReference>
<accession>A0A096CBS4</accession>
<keyword evidence="2" id="KW-1185">Reference proteome</keyword>
<feature type="non-terminal residue" evidence="1">
    <location>
        <position position="1"/>
    </location>
</feature>
<evidence type="ECO:0000313" key="2">
    <source>
        <dbReference type="Proteomes" id="UP000029585"/>
    </source>
</evidence>
<organism evidence="1 2">
    <name type="scientific">Flavonifractor plautii 1_3_50AFAA</name>
    <dbReference type="NCBI Taxonomy" id="742738"/>
    <lineage>
        <taxon>Bacteria</taxon>
        <taxon>Bacillati</taxon>
        <taxon>Bacillota</taxon>
        <taxon>Clostridia</taxon>
        <taxon>Eubacteriales</taxon>
        <taxon>Oscillospiraceae</taxon>
        <taxon>Flavonifractor</taxon>
    </lineage>
</organism>
<name>A0A096CBS4_FLAPL</name>
<evidence type="ECO:0000313" key="1">
    <source>
        <dbReference type="EMBL" id="KGF52347.1"/>
    </source>
</evidence>
<dbReference type="RefSeq" id="WP_198528012.1">
    <property type="nucleotide sequence ID" value="NZ_KN174169.1"/>
</dbReference>
<reference evidence="1 2" key="1">
    <citation type="submission" date="2011-08" db="EMBL/GenBank/DDBJ databases">
        <title>The Genome Sequence of Clostridium orbiscindens 1_3_50AFAA.</title>
        <authorList>
            <consortium name="The Broad Institute Genome Sequencing Platform"/>
            <person name="Earl A."/>
            <person name="Ward D."/>
            <person name="Feldgarden M."/>
            <person name="Gevers D."/>
            <person name="Daigneault M."/>
            <person name="Strauss J."/>
            <person name="Allen-Vercoe E."/>
            <person name="Young S.K."/>
            <person name="Zeng Q."/>
            <person name="Gargeya S."/>
            <person name="Fitzgerald M."/>
            <person name="Haas B."/>
            <person name="Abouelleil A."/>
            <person name="Alvarado L."/>
            <person name="Arachchi H.M."/>
            <person name="Berlin A."/>
            <person name="Brown A."/>
            <person name="Chapman S.B."/>
            <person name="Chen Z."/>
            <person name="Dunbar C."/>
            <person name="Freedman E."/>
            <person name="Gearin G."/>
            <person name="Gellesch M."/>
            <person name="Goldberg J."/>
            <person name="Griggs A."/>
            <person name="Gujja S."/>
            <person name="Heiman D."/>
            <person name="Howarth C."/>
            <person name="Larson L."/>
            <person name="Lui A."/>
            <person name="MacDonald P.J.P."/>
            <person name="Montmayeur A."/>
            <person name="Murphy C."/>
            <person name="Neiman D."/>
            <person name="Pearson M."/>
            <person name="Priest M."/>
            <person name="Roberts A."/>
            <person name="Saif S."/>
            <person name="Shea T."/>
            <person name="Shenoy N."/>
            <person name="Sisk P."/>
            <person name="Stolte C."/>
            <person name="Sykes S."/>
            <person name="Wortman J."/>
            <person name="Nusbaum C."/>
            <person name="Birren B."/>
        </authorList>
    </citation>
    <scope>NUCLEOTIDE SEQUENCE [LARGE SCALE GENOMIC DNA]</scope>
    <source>
        <strain evidence="1 2">1_3_50AFAA</strain>
    </source>
</reference>